<reference evidence="2" key="2">
    <citation type="submission" date="2023-06" db="EMBL/GenBank/DDBJ databases">
        <authorList>
            <consortium name="Lawrence Berkeley National Laboratory"/>
            <person name="Mondo S.J."/>
            <person name="Hensen N."/>
            <person name="Bonometti L."/>
            <person name="Westerberg I."/>
            <person name="Brannstrom I.O."/>
            <person name="Guillou S."/>
            <person name="Cros-Aarteil S."/>
            <person name="Calhoun S."/>
            <person name="Haridas S."/>
            <person name="Kuo A."/>
            <person name="Pangilinan J."/>
            <person name="Riley R."/>
            <person name="Labutti K."/>
            <person name="Andreopoulos B."/>
            <person name="Lipzen A."/>
            <person name="Chen C."/>
            <person name="Yanf M."/>
            <person name="Daum C."/>
            <person name="Ng V."/>
            <person name="Clum A."/>
            <person name="Steindorff A."/>
            <person name="Ohm R."/>
            <person name="Martin F."/>
            <person name="Silar P."/>
            <person name="Natvig D."/>
            <person name="Lalanne C."/>
            <person name="Gautier V."/>
            <person name="Ament-Velasquez S.L."/>
            <person name="Kruys A."/>
            <person name="Hutchinson M.I."/>
            <person name="Powell A.J."/>
            <person name="Barry K."/>
            <person name="Miller A.N."/>
            <person name="Grigoriev I.V."/>
            <person name="Debuchy R."/>
            <person name="Gladieux P."/>
            <person name="Thoren M.H."/>
            <person name="Johannesson H."/>
        </authorList>
    </citation>
    <scope>NUCLEOTIDE SEQUENCE</scope>
    <source>
        <strain evidence="2">PSN324</strain>
    </source>
</reference>
<keyword evidence="3" id="KW-1185">Reference proteome</keyword>
<feature type="compositionally biased region" description="Polar residues" evidence="1">
    <location>
        <begin position="413"/>
        <end position="422"/>
    </location>
</feature>
<feature type="compositionally biased region" description="Gly residues" evidence="1">
    <location>
        <begin position="553"/>
        <end position="564"/>
    </location>
</feature>
<feature type="compositionally biased region" description="Low complexity" evidence="1">
    <location>
        <begin position="373"/>
        <end position="397"/>
    </location>
</feature>
<gene>
    <name evidence="2" type="ORF">QBC42DRAFT_265986</name>
</gene>
<evidence type="ECO:0000256" key="1">
    <source>
        <dbReference type="SAM" id="MobiDB-lite"/>
    </source>
</evidence>
<feature type="compositionally biased region" description="Polar residues" evidence="1">
    <location>
        <begin position="461"/>
        <end position="476"/>
    </location>
</feature>
<feature type="compositionally biased region" description="Low complexity" evidence="1">
    <location>
        <begin position="334"/>
        <end position="343"/>
    </location>
</feature>
<protein>
    <submittedName>
        <fullName evidence="2">Uncharacterized protein</fullName>
    </submittedName>
</protein>
<comment type="caution">
    <text evidence="2">The sequence shown here is derived from an EMBL/GenBank/DDBJ whole genome shotgun (WGS) entry which is preliminary data.</text>
</comment>
<feature type="compositionally biased region" description="Low complexity" evidence="1">
    <location>
        <begin position="177"/>
        <end position="188"/>
    </location>
</feature>
<proteinExistence type="predicted"/>
<feature type="region of interest" description="Disordered" evidence="1">
    <location>
        <begin position="1"/>
        <end position="49"/>
    </location>
</feature>
<dbReference type="Proteomes" id="UP001321749">
    <property type="component" value="Unassembled WGS sequence"/>
</dbReference>
<sequence length="607" mass="62717">MVQPPSSPPPPPSLGSNNPFRRKASAPAPAPSPPAPSGTVPAASPAPQLPTTSLEVVAVLPTGDEFWNQLQGELSRPSRPPPSTSFQKPKVVKRVRVQSPPPSPPESAGRPRVESESDDDSGSDSVESAERLDPFTGTPVLASGGQTEREEDILPVSTSRIPENPFQHTSGDLKGPSTQSSSTAGSTAMKGNLDVGAFGRLLLTGQTSGASATRPLPRPPPPQASQDTPRTSHEISEQEVEDHHQPLISRSAALQPAPNILRKKPPPPSSRHGKLIRPESSQPSPPTRSLSSPAPRDINKPLPSKPFSDDDNIFDHSAAGKVPEPRPPTPPQPSSNSSSSSRKPAPPPRRQPHRPPSISAGPATPNLDHDLDSSSTRRSSIDSVRSRSSSLRVSVHAPPAPPPPRRLAHARGLSNSVSSPQPVASPGVDGSLDSGILSTPAGVASTPPQISGAGTPDSIGTGASSTVNLNYLNSKLSPPPPPPARNTSVRSGAGKRPSASGNPAGERKTSRGSLKSPPPPVPRHRGELGRTASVGSVHSQEQKVDGSEVVGSLGNGQAVGGDDGGQSPSADILADLTRLQREVDELRAGLVVGSVLDGNTERGRGVS</sequence>
<feature type="compositionally biased region" description="Polar residues" evidence="1">
    <location>
        <begin position="156"/>
        <end position="170"/>
    </location>
</feature>
<feature type="compositionally biased region" description="Pro residues" evidence="1">
    <location>
        <begin position="1"/>
        <end position="13"/>
    </location>
</feature>
<dbReference type="AlphaFoldDB" id="A0AAV9HUW9"/>
<feature type="compositionally biased region" description="Basic residues" evidence="1">
    <location>
        <begin position="261"/>
        <end position="275"/>
    </location>
</feature>
<evidence type="ECO:0000313" key="2">
    <source>
        <dbReference type="EMBL" id="KAK4463282.1"/>
    </source>
</evidence>
<dbReference type="EMBL" id="MU864961">
    <property type="protein sequence ID" value="KAK4463282.1"/>
    <property type="molecule type" value="Genomic_DNA"/>
</dbReference>
<feature type="compositionally biased region" description="Polar residues" evidence="1">
    <location>
        <begin position="279"/>
        <end position="292"/>
    </location>
</feature>
<evidence type="ECO:0000313" key="3">
    <source>
        <dbReference type="Proteomes" id="UP001321749"/>
    </source>
</evidence>
<name>A0AAV9HUW9_9PEZI</name>
<feature type="region of interest" description="Disordered" evidence="1">
    <location>
        <begin position="68"/>
        <end position="573"/>
    </location>
</feature>
<feature type="compositionally biased region" description="Basic and acidic residues" evidence="1">
    <location>
        <begin position="230"/>
        <end position="245"/>
    </location>
</feature>
<organism evidence="2 3">
    <name type="scientific">Cladorrhinum samala</name>
    <dbReference type="NCBI Taxonomy" id="585594"/>
    <lineage>
        <taxon>Eukaryota</taxon>
        <taxon>Fungi</taxon>
        <taxon>Dikarya</taxon>
        <taxon>Ascomycota</taxon>
        <taxon>Pezizomycotina</taxon>
        <taxon>Sordariomycetes</taxon>
        <taxon>Sordariomycetidae</taxon>
        <taxon>Sordariales</taxon>
        <taxon>Podosporaceae</taxon>
        <taxon>Cladorrhinum</taxon>
    </lineage>
</organism>
<feature type="compositionally biased region" description="Low complexity" evidence="1">
    <location>
        <begin position="37"/>
        <end position="46"/>
    </location>
</feature>
<accession>A0AAV9HUW9</accession>
<reference evidence="2" key="1">
    <citation type="journal article" date="2023" name="Mol. Phylogenet. Evol.">
        <title>Genome-scale phylogeny and comparative genomics of the fungal order Sordariales.</title>
        <authorList>
            <person name="Hensen N."/>
            <person name="Bonometti L."/>
            <person name="Westerberg I."/>
            <person name="Brannstrom I.O."/>
            <person name="Guillou S."/>
            <person name="Cros-Aarteil S."/>
            <person name="Calhoun S."/>
            <person name="Haridas S."/>
            <person name="Kuo A."/>
            <person name="Mondo S."/>
            <person name="Pangilinan J."/>
            <person name="Riley R."/>
            <person name="LaButti K."/>
            <person name="Andreopoulos B."/>
            <person name="Lipzen A."/>
            <person name="Chen C."/>
            <person name="Yan M."/>
            <person name="Daum C."/>
            <person name="Ng V."/>
            <person name="Clum A."/>
            <person name="Steindorff A."/>
            <person name="Ohm R.A."/>
            <person name="Martin F."/>
            <person name="Silar P."/>
            <person name="Natvig D.O."/>
            <person name="Lalanne C."/>
            <person name="Gautier V."/>
            <person name="Ament-Velasquez S.L."/>
            <person name="Kruys A."/>
            <person name="Hutchinson M.I."/>
            <person name="Powell A.J."/>
            <person name="Barry K."/>
            <person name="Miller A.N."/>
            <person name="Grigoriev I.V."/>
            <person name="Debuchy R."/>
            <person name="Gladieux P."/>
            <person name="Hiltunen Thoren M."/>
            <person name="Johannesson H."/>
        </authorList>
    </citation>
    <scope>NUCLEOTIDE SEQUENCE</scope>
    <source>
        <strain evidence="2">PSN324</strain>
    </source>
</reference>